<organism evidence="1 2">
    <name type="scientific">Kineococcus mangrovi</name>
    <dbReference type="NCBI Taxonomy" id="1660183"/>
    <lineage>
        <taxon>Bacteria</taxon>
        <taxon>Bacillati</taxon>
        <taxon>Actinomycetota</taxon>
        <taxon>Actinomycetes</taxon>
        <taxon>Kineosporiales</taxon>
        <taxon>Kineosporiaceae</taxon>
        <taxon>Kineococcus</taxon>
    </lineage>
</organism>
<evidence type="ECO:0000313" key="1">
    <source>
        <dbReference type="EMBL" id="MEZ0493884.1"/>
    </source>
</evidence>
<keyword evidence="2" id="KW-1185">Reference proteome</keyword>
<dbReference type="SUPFAM" id="SSF140453">
    <property type="entry name" value="EsxAB dimer-like"/>
    <property type="match status" value="1"/>
</dbReference>
<reference evidence="1 2" key="1">
    <citation type="submission" date="2024-07" db="EMBL/GenBank/DDBJ databases">
        <authorList>
            <person name="Thanompreechachai J."/>
            <person name="Duangmal K."/>
        </authorList>
    </citation>
    <scope>NUCLEOTIDE SEQUENCE [LARGE SCALE GENOMIC DNA]</scope>
    <source>
        <strain evidence="1 2">TBRC 1896</strain>
    </source>
</reference>
<sequence>MDPGQAHVDTLARRLAVEADDVRAVRRHLLTSADVGWTGAAATRFRAELGLAGERVDRLARAVEDAAGSLRAHSAAMAGGPA</sequence>
<dbReference type="Proteomes" id="UP001566476">
    <property type="component" value="Unassembled WGS sequence"/>
</dbReference>
<protein>
    <recommendedName>
        <fullName evidence="3">WXG100 family type VII secretion target</fullName>
    </recommendedName>
</protein>
<evidence type="ECO:0008006" key="3">
    <source>
        <dbReference type="Google" id="ProtNLM"/>
    </source>
</evidence>
<dbReference type="EMBL" id="JBGGTQ010000008">
    <property type="protein sequence ID" value="MEZ0493884.1"/>
    <property type="molecule type" value="Genomic_DNA"/>
</dbReference>
<dbReference type="RefSeq" id="WP_370720122.1">
    <property type="nucleotide sequence ID" value="NZ_JBGGTQ010000008.1"/>
</dbReference>
<evidence type="ECO:0000313" key="2">
    <source>
        <dbReference type="Proteomes" id="UP001566476"/>
    </source>
</evidence>
<accession>A0ABV4I8C9</accession>
<proteinExistence type="predicted"/>
<comment type="caution">
    <text evidence="1">The sequence shown here is derived from an EMBL/GenBank/DDBJ whole genome shotgun (WGS) entry which is preliminary data.</text>
</comment>
<gene>
    <name evidence="1" type="ORF">AB2L28_16730</name>
</gene>
<name>A0ABV4I8C9_9ACTN</name>
<dbReference type="InterPro" id="IPR036689">
    <property type="entry name" value="ESAT-6-like_sf"/>
</dbReference>